<dbReference type="Gene3D" id="3.40.50.300">
    <property type="entry name" value="P-loop containing nucleotide triphosphate hydrolases"/>
    <property type="match status" value="1"/>
</dbReference>
<evidence type="ECO:0000256" key="2">
    <source>
        <dbReference type="ARBA" id="ARBA00022840"/>
    </source>
</evidence>
<dbReference type="STRING" id="1643428.GCA_001442855_00258"/>
<keyword evidence="1" id="KW-0547">Nucleotide-binding</keyword>
<dbReference type="Pfam" id="PF10609">
    <property type="entry name" value="ParA"/>
    <property type="match status" value="1"/>
</dbReference>
<keyword evidence="4" id="KW-1185">Reference proteome</keyword>
<dbReference type="GO" id="GO:0016887">
    <property type="term" value="F:ATP hydrolysis activity"/>
    <property type="evidence" value="ECO:0007669"/>
    <property type="project" value="TreeGrafter"/>
</dbReference>
<dbReference type="OrthoDB" id="9816297at2"/>
<gene>
    <name evidence="3" type="ORF">JGI1_00271</name>
</gene>
<dbReference type="Proteomes" id="UP000320623">
    <property type="component" value="Unassembled WGS sequence"/>
</dbReference>
<name>A0A0S4MR05_9BACT</name>
<keyword evidence="3" id="KW-0966">Cell projection</keyword>
<dbReference type="GO" id="GO:0005829">
    <property type="term" value="C:cytosol"/>
    <property type="evidence" value="ECO:0007669"/>
    <property type="project" value="TreeGrafter"/>
</dbReference>
<dbReference type="InterPro" id="IPR033756">
    <property type="entry name" value="YlxH/NBP35"/>
</dbReference>
<dbReference type="PANTHER" id="PTHR43384">
    <property type="entry name" value="SEPTUM SITE-DETERMINING PROTEIN MIND HOMOLOG, CHLOROPLASTIC-RELATED"/>
    <property type="match status" value="1"/>
</dbReference>
<dbReference type="GO" id="GO:0051782">
    <property type="term" value="P:negative regulation of cell division"/>
    <property type="evidence" value="ECO:0007669"/>
    <property type="project" value="TreeGrafter"/>
</dbReference>
<dbReference type="InterPro" id="IPR027417">
    <property type="entry name" value="P-loop_NTPase"/>
</dbReference>
<dbReference type="InterPro" id="IPR050625">
    <property type="entry name" value="ParA/MinD_ATPase"/>
</dbReference>
<dbReference type="InterPro" id="IPR025501">
    <property type="entry name" value="MinD_FleN"/>
</dbReference>
<evidence type="ECO:0000313" key="3">
    <source>
        <dbReference type="EMBL" id="CUU01516.1"/>
    </source>
</evidence>
<dbReference type="GO" id="GO:0005524">
    <property type="term" value="F:ATP binding"/>
    <property type="evidence" value="ECO:0007669"/>
    <property type="project" value="UniProtKB-KW"/>
</dbReference>
<dbReference type="GO" id="GO:0009898">
    <property type="term" value="C:cytoplasmic side of plasma membrane"/>
    <property type="evidence" value="ECO:0007669"/>
    <property type="project" value="TreeGrafter"/>
</dbReference>
<evidence type="ECO:0000313" key="4">
    <source>
        <dbReference type="Proteomes" id="UP000320623"/>
    </source>
</evidence>
<sequence>MIDQAESLRKIVSERIKEKRAKAHVIAIGSGKGGCGKTNLTLNLGLLLSKNGKRTLIFDADLNLANVDILLGITPKYRFLNFINGDVDLKDVIVKVREKLELIPANSGIVDFPKVSGERIFQVIDDVLNLEDNFDFILIDTPAGISEEVVKVLGYADDYILVVTPEPTSIIDAYAVIKIVYYRTGKQSVKLVVNNVNSQTNPSEIAERLSIAADKFLGVKVNHIGSIPYDPAVPKSVMMQKPFVESFPRSNASIALMKIAENLLSLDKVKKQNSFFWRLTQTCGL</sequence>
<accession>A0A0S4MR05</accession>
<dbReference type="PIRSF" id="PIRSF003092">
    <property type="entry name" value="MinD"/>
    <property type="match status" value="1"/>
</dbReference>
<dbReference type="InterPro" id="IPR033875">
    <property type="entry name" value="FlhG"/>
</dbReference>
<keyword evidence="2" id="KW-0067">ATP-binding</keyword>
<evidence type="ECO:0000256" key="1">
    <source>
        <dbReference type="ARBA" id="ARBA00022741"/>
    </source>
</evidence>
<dbReference type="EMBL" id="FAOO01000002">
    <property type="protein sequence ID" value="CUU01516.1"/>
    <property type="molecule type" value="Genomic_DNA"/>
</dbReference>
<proteinExistence type="predicted"/>
<dbReference type="AlphaFoldDB" id="A0A0S4MR05"/>
<protein>
    <submittedName>
        <fullName evidence="3">Flagellar biosynthesis protein FlhG</fullName>
    </submittedName>
</protein>
<dbReference type="RefSeq" id="WP_140944076.1">
    <property type="nucleotide sequence ID" value="NZ_FAOO01000002.1"/>
</dbReference>
<reference evidence="4" key="1">
    <citation type="submission" date="2015-11" db="EMBL/GenBank/DDBJ databases">
        <authorList>
            <person name="Varghese N."/>
        </authorList>
    </citation>
    <scope>NUCLEOTIDE SEQUENCE [LARGE SCALE GENOMIC DNA]</scope>
</reference>
<dbReference type="CDD" id="cd02038">
    <property type="entry name" value="FlhG-like"/>
    <property type="match status" value="1"/>
</dbReference>
<organism evidence="3 4">
    <name type="scientific">Candidatus Thermokryptus mobilis</name>
    <dbReference type="NCBI Taxonomy" id="1643428"/>
    <lineage>
        <taxon>Bacteria</taxon>
        <taxon>Pseudomonadati</taxon>
        <taxon>Candidatus Kryptoniota</taxon>
        <taxon>Candidatus Thermokryptus</taxon>
    </lineage>
</organism>
<keyword evidence="3" id="KW-0969">Cilium</keyword>
<dbReference type="PANTHER" id="PTHR43384:SF4">
    <property type="entry name" value="CELLULOSE BIOSYNTHESIS PROTEIN BCSQ-RELATED"/>
    <property type="match status" value="1"/>
</dbReference>
<keyword evidence="3" id="KW-0282">Flagellum</keyword>
<dbReference type="SUPFAM" id="SSF52540">
    <property type="entry name" value="P-loop containing nucleoside triphosphate hydrolases"/>
    <property type="match status" value="1"/>
</dbReference>